<name>A0A8J3IQQ6_9CHLR</name>
<dbReference type="AlphaFoldDB" id="A0A8J3IQQ6"/>
<evidence type="ECO:0000313" key="3">
    <source>
        <dbReference type="EMBL" id="GHO93666.1"/>
    </source>
</evidence>
<evidence type="ECO:0000259" key="2">
    <source>
        <dbReference type="PROSITE" id="PS50885"/>
    </source>
</evidence>
<gene>
    <name evidence="3" type="ORF">KSF_037140</name>
</gene>
<dbReference type="GO" id="GO:0016020">
    <property type="term" value="C:membrane"/>
    <property type="evidence" value="ECO:0007669"/>
    <property type="project" value="InterPro"/>
</dbReference>
<feature type="domain" description="HAMP" evidence="2">
    <location>
        <begin position="71"/>
        <end position="123"/>
    </location>
</feature>
<keyword evidence="1" id="KW-0472">Membrane</keyword>
<comment type="caution">
    <text evidence="3">The sequence shown here is derived from an EMBL/GenBank/DDBJ whole genome shotgun (WGS) entry which is preliminary data.</text>
</comment>
<reference evidence="3" key="1">
    <citation type="submission" date="2020-10" db="EMBL/GenBank/DDBJ databases">
        <title>Taxonomic study of unclassified bacteria belonging to the class Ktedonobacteria.</title>
        <authorList>
            <person name="Yabe S."/>
            <person name="Wang C.M."/>
            <person name="Zheng Y."/>
            <person name="Sakai Y."/>
            <person name="Cavaletti L."/>
            <person name="Monciardini P."/>
            <person name="Donadio S."/>
        </authorList>
    </citation>
    <scope>NUCLEOTIDE SEQUENCE</scope>
    <source>
        <strain evidence="3">ID150040</strain>
    </source>
</reference>
<accession>A0A8J3IQQ6</accession>
<keyword evidence="1" id="KW-1133">Transmembrane helix</keyword>
<dbReference type="InterPro" id="IPR003660">
    <property type="entry name" value="HAMP_dom"/>
</dbReference>
<sequence>MNQKLSMQFTSLLYLELLVASLIPAAVILVVAVIGTLQVMRANPLLFVLVCVLCAVITAGCELALLWQMQRALKDQFADIIMVCRHFMAGKKDVRAVVQKDNELATLARTINSLLDTIKQQVSEPVTTQKKEEPQLSSQLQQFLREISPVMDGDLRVKATIFAGDLGIIADVCNYLVEELAQHIKWTRYSSNQVITVTRDLIERSIELAQSSETHMLRIAETTETVEKLVAFIQRLGDILQLSVDLVQGTQSHLQGERGYGENGARGIRIMDSSPHTDRLLDQLDTDTQRQARMLESALNATQEHVTLAESMIEGLYVFAQRIHESSTQVLSTAERVGSLVTLAEQWRSSVASFQLVENGQIGQEGDEFEYTGPTPTSKMKRMELLSRHTGTDRN</sequence>
<evidence type="ECO:0000256" key="1">
    <source>
        <dbReference type="SAM" id="Phobius"/>
    </source>
</evidence>
<feature type="transmembrane region" description="Helical" evidence="1">
    <location>
        <begin position="45"/>
        <end position="67"/>
    </location>
</feature>
<protein>
    <recommendedName>
        <fullName evidence="2">HAMP domain-containing protein</fullName>
    </recommendedName>
</protein>
<keyword evidence="1" id="KW-0812">Transmembrane</keyword>
<dbReference type="EMBL" id="BNJK01000001">
    <property type="protein sequence ID" value="GHO93666.1"/>
    <property type="molecule type" value="Genomic_DNA"/>
</dbReference>
<proteinExistence type="predicted"/>
<evidence type="ECO:0000313" key="4">
    <source>
        <dbReference type="Proteomes" id="UP000597444"/>
    </source>
</evidence>
<keyword evidence="4" id="KW-1185">Reference proteome</keyword>
<dbReference type="Gene3D" id="1.10.287.950">
    <property type="entry name" value="Methyl-accepting chemotaxis protein"/>
    <property type="match status" value="1"/>
</dbReference>
<dbReference type="GO" id="GO:0007165">
    <property type="term" value="P:signal transduction"/>
    <property type="evidence" value="ECO:0007669"/>
    <property type="project" value="InterPro"/>
</dbReference>
<dbReference type="PROSITE" id="PS50885">
    <property type="entry name" value="HAMP"/>
    <property type="match status" value="1"/>
</dbReference>
<feature type="transmembrane region" description="Helical" evidence="1">
    <location>
        <begin position="12"/>
        <end position="39"/>
    </location>
</feature>
<dbReference type="RefSeq" id="WP_220204439.1">
    <property type="nucleotide sequence ID" value="NZ_BNJK01000001.1"/>
</dbReference>
<dbReference type="SUPFAM" id="SSF58104">
    <property type="entry name" value="Methyl-accepting chemotaxis protein (MCP) signaling domain"/>
    <property type="match status" value="1"/>
</dbReference>
<dbReference type="Proteomes" id="UP000597444">
    <property type="component" value="Unassembled WGS sequence"/>
</dbReference>
<organism evidence="3 4">
    <name type="scientific">Reticulibacter mediterranei</name>
    <dbReference type="NCBI Taxonomy" id="2778369"/>
    <lineage>
        <taxon>Bacteria</taxon>
        <taxon>Bacillati</taxon>
        <taxon>Chloroflexota</taxon>
        <taxon>Ktedonobacteria</taxon>
        <taxon>Ktedonobacterales</taxon>
        <taxon>Reticulibacteraceae</taxon>
        <taxon>Reticulibacter</taxon>
    </lineage>
</organism>